<dbReference type="EMBL" id="CAJJDN010000315">
    <property type="protein sequence ID" value="CAD8130680.1"/>
    <property type="molecule type" value="Genomic_DNA"/>
</dbReference>
<dbReference type="Proteomes" id="UP000692954">
    <property type="component" value="Unassembled WGS sequence"/>
</dbReference>
<accession>A0A8S1RTF7</accession>
<gene>
    <name evidence="1" type="ORF">PSON_ATCC_30995.1.T3160005</name>
</gene>
<evidence type="ECO:0000313" key="1">
    <source>
        <dbReference type="EMBL" id="CAD8130680.1"/>
    </source>
</evidence>
<evidence type="ECO:0000313" key="2">
    <source>
        <dbReference type="Proteomes" id="UP000692954"/>
    </source>
</evidence>
<dbReference type="AlphaFoldDB" id="A0A8S1RTF7"/>
<organism evidence="1 2">
    <name type="scientific">Paramecium sonneborni</name>
    <dbReference type="NCBI Taxonomy" id="65129"/>
    <lineage>
        <taxon>Eukaryota</taxon>
        <taxon>Sar</taxon>
        <taxon>Alveolata</taxon>
        <taxon>Ciliophora</taxon>
        <taxon>Intramacronucleata</taxon>
        <taxon>Oligohymenophorea</taxon>
        <taxon>Peniculida</taxon>
        <taxon>Parameciidae</taxon>
        <taxon>Paramecium</taxon>
    </lineage>
</organism>
<keyword evidence="2" id="KW-1185">Reference proteome</keyword>
<name>A0A8S1RTF7_9CILI</name>
<reference evidence="1" key="1">
    <citation type="submission" date="2021-01" db="EMBL/GenBank/DDBJ databases">
        <authorList>
            <consortium name="Genoscope - CEA"/>
            <person name="William W."/>
        </authorList>
    </citation>
    <scope>NUCLEOTIDE SEQUENCE</scope>
</reference>
<protein>
    <submittedName>
        <fullName evidence="1">Uncharacterized protein</fullName>
    </submittedName>
</protein>
<comment type="caution">
    <text evidence="1">The sequence shown here is derived from an EMBL/GenBank/DDBJ whole genome shotgun (WGS) entry which is preliminary data.</text>
</comment>
<proteinExistence type="predicted"/>
<sequence length="131" mass="16060">MINVDIRIKVKKLIVKVQLYINPTQKFCCVLIRRKFNNFIQRKNNRIQHNQYFDYQQLNILELIFKSCNYTLKSYKTLEYNQIDNEKDLFKQLYSKVLFRWLISFIIDSLHQCFQVFSNFGPFLKIDKCEK</sequence>